<comment type="caution">
    <text evidence="1">The sequence shown here is derived from an EMBL/GenBank/DDBJ whole genome shotgun (WGS) entry which is preliminary data.</text>
</comment>
<accession>A0ACC6R9M0</accession>
<feature type="non-terminal residue" evidence="1">
    <location>
        <position position="36"/>
    </location>
</feature>
<dbReference type="EMBL" id="JBAKAX010000188">
    <property type="protein sequence ID" value="MEL0606545.1"/>
    <property type="molecule type" value="Genomic_DNA"/>
</dbReference>
<organism evidence="1 2">
    <name type="scientific">Pseudoalteromonas undina</name>
    <dbReference type="NCBI Taxonomy" id="43660"/>
    <lineage>
        <taxon>Bacteria</taxon>
        <taxon>Pseudomonadati</taxon>
        <taxon>Pseudomonadota</taxon>
        <taxon>Gammaproteobacteria</taxon>
        <taxon>Alteromonadales</taxon>
        <taxon>Pseudoalteromonadaceae</taxon>
        <taxon>Pseudoalteromonas</taxon>
    </lineage>
</organism>
<dbReference type="Proteomes" id="UP001374952">
    <property type="component" value="Unassembled WGS sequence"/>
</dbReference>
<evidence type="ECO:0000313" key="1">
    <source>
        <dbReference type="EMBL" id="MEL0606545.1"/>
    </source>
</evidence>
<name>A0ACC6R9M0_9GAMM</name>
<proteinExistence type="predicted"/>
<gene>
    <name evidence="1" type="ORF">V6250_20615</name>
</gene>
<keyword evidence="2" id="KW-1185">Reference proteome</keyword>
<evidence type="ECO:0000313" key="2">
    <source>
        <dbReference type="Proteomes" id="UP001374952"/>
    </source>
</evidence>
<sequence length="36" mass="4207">MLNNKIQPVIEVLFFAGVMALIEHYSVIDFTEFITY</sequence>
<reference evidence="1" key="1">
    <citation type="submission" date="2024-02" db="EMBL/GenBank/DDBJ databases">
        <title>Bacteria isolated from the canopy kelp, Nereocystis luetkeana.</title>
        <authorList>
            <person name="Pfister C.A."/>
            <person name="Younker I.T."/>
            <person name="Light S.H."/>
        </authorList>
    </citation>
    <scope>NUCLEOTIDE SEQUENCE</scope>
    <source>
        <strain evidence="1">TN.2.01</strain>
    </source>
</reference>
<protein>
    <submittedName>
        <fullName evidence="1">Isoprenylcysteine carboxylmethyltransferase family protein</fullName>
    </submittedName>
</protein>